<dbReference type="Proteomes" id="UP001365542">
    <property type="component" value="Unassembled WGS sequence"/>
</dbReference>
<sequence length="108" mass="12054">MFFKVTLLRSGIGMPEKKLGVLKALGLRKRMRTVFHKITPATAGQLMKVKELISVSTASKRLTRRQMHELRKPPTGFVVEQSRFMAPKAEETQGVLSAASTKLSNKSK</sequence>
<reference evidence="9 10" key="1">
    <citation type="submission" date="2019-10" db="EMBL/GenBank/DDBJ databases">
        <authorList>
            <person name="Palmer J.M."/>
        </authorList>
    </citation>
    <scope>NUCLEOTIDE SEQUENCE [LARGE SCALE GENOMIC DNA]</scope>
    <source>
        <strain evidence="9 10">TWF694</strain>
    </source>
</reference>
<evidence type="ECO:0000313" key="10">
    <source>
        <dbReference type="Proteomes" id="UP001365542"/>
    </source>
</evidence>
<evidence type="ECO:0000313" key="9">
    <source>
        <dbReference type="EMBL" id="KAK6535455.1"/>
    </source>
</evidence>
<dbReference type="InterPro" id="IPR016082">
    <property type="entry name" value="Ribosomal_uL30_ferredoxin-like"/>
</dbReference>
<keyword evidence="5" id="KW-0687">Ribonucleoprotein</keyword>
<dbReference type="GO" id="GO:0005739">
    <property type="term" value="C:mitochondrion"/>
    <property type="evidence" value="ECO:0007669"/>
    <property type="project" value="UniProtKB-SubCell"/>
</dbReference>
<accession>A0AAV9X428</accession>
<comment type="subcellular location">
    <subcellularLocation>
        <location evidence="1">Mitochondrion</location>
    </subcellularLocation>
</comment>
<dbReference type="NCBIfam" id="TIGR01308">
    <property type="entry name" value="rpmD_bact"/>
    <property type="match status" value="1"/>
</dbReference>
<evidence type="ECO:0000256" key="1">
    <source>
        <dbReference type="ARBA" id="ARBA00004173"/>
    </source>
</evidence>
<dbReference type="GO" id="GO:0003735">
    <property type="term" value="F:structural constituent of ribosome"/>
    <property type="evidence" value="ECO:0007669"/>
    <property type="project" value="InterPro"/>
</dbReference>
<organism evidence="9 10">
    <name type="scientific">Orbilia ellipsospora</name>
    <dbReference type="NCBI Taxonomy" id="2528407"/>
    <lineage>
        <taxon>Eukaryota</taxon>
        <taxon>Fungi</taxon>
        <taxon>Dikarya</taxon>
        <taxon>Ascomycota</taxon>
        <taxon>Pezizomycotina</taxon>
        <taxon>Orbiliomycetes</taxon>
        <taxon>Orbiliales</taxon>
        <taxon>Orbiliaceae</taxon>
        <taxon>Orbilia</taxon>
    </lineage>
</organism>
<evidence type="ECO:0000256" key="4">
    <source>
        <dbReference type="ARBA" id="ARBA00023128"/>
    </source>
</evidence>
<feature type="domain" description="Large ribosomal subunit protein uL30-like ferredoxin-like fold" evidence="8">
    <location>
        <begin position="3"/>
        <end position="53"/>
    </location>
</feature>
<dbReference type="GO" id="GO:0006412">
    <property type="term" value="P:translation"/>
    <property type="evidence" value="ECO:0007669"/>
    <property type="project" value="InterPro"/>
</dbReference>
<dbReference type="FunFam" id="3.30.1390.20:FF:000010">
    <property type="entry name" value="Large subunit ribosomal protein L30"/>
    <property type="match status" value="1"/>
</dbReference>
<gene>
    <name evidence="9" type="primary">MRPL33</name>
    <name evidence="9" type="ORF">TWF694_001913</name>
</gene>
<keyword evidence="3 9" id="KW-0689">Ribosomal protein</keyword>
<dbReference type="GO" id="GO:0015934">
    <property type="term" value="C:large ribosomal subunit"/>
    <property type="evidence" value="ECO:0007669"/>
    <property type="project" value="InterPro"/>
</dbReference>
<dbReference type="SUPFAM" id="SSF55129">
    <property type="entry name" value="Ribosomal protein L30p/L7e"/>
    <property type="match status" value="1"/>
</dbReference>
<dbReference type="PANTHER" id="PTHR15892">
    <property type="entry name" value="MITOCHONDRIAL RIBOSOMAL PROTEIN L30"/>
    <property type="match status" value="1"/>
</dbReference>
<dbReference type="Pfam" id="PF00327">
    <property type="entry name" value="Ribosomal_L30"/>
    <property type="match status" value="1"/>
</dbReference>
<evidence type="ECO:0000259" key="8">
    <source>
        <dbReference type="Pfam" id="PF00327"/>
    </source>
</evidence>
<comment type="function">
    <text evidence="7">Component of the mitochondrial ribosome (mitoribosome), a dedicated translation machinery responsible for the synthesis of mitochondrial genome-encoded proteins, including at least some of the essential transmembrane subunits of the mitochondrial respiratory chain. The mitoribosomes are attached to the mitochondrial inner membrane and translation products are cotranslationally integrated into the membrane.</text>
</comment>
<dbReference type="EMBL" id="JAVHJO010000010">
    <property type="protein sequence ID" value="KAK6535455.1"/>
    <property type="molecule type" value="Genomic_DNA"/>
</dbReference>
<evidence type="ECO:0000256" key="6">
    <source>
        <dbReference type="ARBA" id="ARBA00035281"/>
    </source>
</evidence>
<proteinExistence type="inferred from homology"/>
<keyword evidence="4" id="KW-0496">Mitochondrion</keyword>
<evidence type="ECO:0000256" key="5">
    <source>
        <dbReference type="ARBA" id="ARBA00023274"/>
    </source>
</evidence>
<dbReference type="CDD" id="cd01658">
    <property type="entry name" value="Ribosomal_L30"/>
    <property type="match status" value="1"/>
</dbReference>
<evidence type="ECO:0000256" key="2">
    <source>
        <dbReference type="ARBA" id="ARBA00007594"/>
    </source>
</evidence>
<dbReference type="InterPro" id="IPR005996">
    <property type="entry name" value="Ribosomal_uL30_bac-type"/>
</dbReference>
<evidence type="ECO:0000256" key="7">
    <source>
        <dbReference type="ARBA" id="ARBA00037226"/>
    </source>
</evidence>
<evidence type="ECO:0000256" key="3">
    <source>
        <dbReference type="ARBA" id="ARBA00022980"/>
    </source>
</evidence>
<keyword evidence="10" id="KW-1185">Reference proteome</keyword>
<dbReference type="InterPro" id="IPR036919">
    <property type="entry name" value="Ribo_uL30_ferredoxin-like_sf"/>
</dbReference>
<dbReference type="AlphaFoldDB" id="A0AAV9X428"/>
<protein>
    <recommendedName>
        <fullName evidence="6">Large ribosomal subunit protein uL30m</fullName>
    </recommendedName>
</protein>
<comment type="caution">
    <text evidence="9">The sequence shown here is derived from an EMBL/GenBank/DDBJ whole genome shotgun (WGS) entry which is preliminary data.</text>
</comment>
<dbReference type="Gene3D" id="3.30.1390.20">
    <property type="entry name" value="Ribosomal protein L30, ferredoxin-like fold domain"/>
    <property type="match status" value="1"/>
</dbReference>
<comment type="similarity">
    <text evidence="2">Belongs to the universal ribosomal protein uL30 family.</text>
</comment>
<name>A0AAV9X428_9PEZI</name>
<dbReference type="PANTHER" id="PTHR15892:SF2">
    <property type="entry name" value="LARGE RIBOSOMAL SUBUNIT PROTEIN UL30M"/>
    <property type="match status" value="1"/>
</dbReference>